<dbReference type="NCBIfam" id="TIGR00066">
    <property type="entry name" value="g_glut_trans"/>
    <property type="match status" value="1"/>
</dbReference>
<dbReference type="Gene3D" id="1.10.246.130">
    <property type="match status" value="1"/>
</dbReference>
<gene>
    <name evidence="12" type="primary">ggt</name>
    <name evidence="12" type="ORF">ACFOOQ_18280</name>
</gene>
<dbReference type="EC" id="3.4.19.13" evidence="9"/>
<name>A0ABV7VJ42_9PROT</name>
<organism evidence="12 13">
    <name type="scientific">Ferrovibrio xuzhouensis</name>
    <dbReference type="NCBI Taxonomy" id="1576914"/>
    <lineage>
        <taxon>Bacteria</taxon>
        <taxon>Pseudomonadati</taxon>
        <taxon>Pseudomonadota</taxon>
        <taxon>Alphaproteobacteria</taxon>
        <taxon>Rhodospirillales</taxon>
        <taxon>Rhodospirillaceae</taxon>
        <taxon>Ferrovibrio</taxon>
    </lineage>
</organism>
<dbReference type="Proteomes" id="UP001595711">
    <property type="component" value="Unassembled WGS sequence"/>
</dbReference>
<dbReference type="GO" id="GO:0103068">
    <property type="term" value="F:leukotriene C4 gamma-glutamyl transferase activity"/>
    <property type="evidence" value="ECO:0007669"/>
    <property type="project" value="UniProtKB-EC"/>
</dbReference>
<evidence type="ECO:0000256" key="11">
    <source>
        <dbReference type="SAM" id="SignalP"/>
    </source>
</evidence>
<comment type="subunit">
    <text evidence="9">This enzyme consists of two polypeptide chains, which are synthesized in precursor form from a single polypeptide.</text>
</comment>
<dbReference type="InterPro" id="IPR000101">
    <property type="entry name" value="GGT_peptidase"/>
</dbReference>
<dbReference type="SUPFAM" id="SSF56235">
    <property type="entry name" value="N-terminal nucleophile aminohydrolases (Ntn hydrolases)"/>
    <property type="match status" value="1"/>
</dbReference>
<dbReference type="PRINTS" id="PR01210">
    <property type="entry name" value="GGTRANSPTASE"/>
</dbReference>
<evidence type="ECO:0000313" key="12">
    <source>
        <dbReference type="EMBL" id="MFC3677508.1"/>
    </source>
</evidence>
<comment type="caution">
    <text evidence="12">The sequence shown here is derived from an EMBL/GenBank/DDBJ whole genome shotgun (WGS) entry which is preliminary data.</text>
</comment>
<keyword evidence="5 9" id="KW-0378">Hydrolase</keyword>
<dbReference type="InterPro" id="IPR029055">
    <property type="entry name" value="Ntn_hydrolases_N"/>
</dbReference>
<reference evidence="13" key="1">
    <citation type="journal article" date="2019" name="Int. J. Syst. Evol. Microbiol.">
        <title>The Global Catalogue of Microorganisms (GCM) 10K type strain sequencing project: providing services to taxonomists for standard genome sequencing and annotation.</title>
        <authorList>
            <consortium name="The Broad Institute Genomics Platform"/>
            <consortium name="The Broad Institute Genome Sequencing Center for Infectious Disease"/>
            <person name="Wu L."/>
            <person name="Ma J."/>
        </authorList>
    </citation>
    <scope>NUCLEOTIDE SEQUENCE [LARGE SCALE GENOMIC DNA]</scope>
    <source>
        <strain evidence="13">KCTC 42182</strain>
    </source>
</reference>
<feature type="chain" id="PRO_5046791424" description="Glutathione hydrolase proenzyme" evidence="11">
    <location>
        <begin position="21"/>
        <end position="577"/>
    </location>
</feature>
<dbReference type="EC" id="2.3.2.2" evidence="9"/>
<evidence type="ECO:0000256" key="7">
    <source>
        <dbReference type="ARBA" id="ARBA00023315"/>
    </source>
</evidence>
<evidence type="ECO:0000256" key="10">
    <source>
        <dbReference type="SAM" id="MobiDB-lite"/>
    </source>
</evidence>
<keyword evidence="4 9" id="KW-0808">Transferase</keyword>
<dbReference type="InterPro" id="IPR043138">
    <property type="entry name" value="GGT_lsub"/>
</dbReference>
<dbReference type="PANTHER" id="PTHR43199">
    <property type="entry name" value="GLUTATHIONE HYDROLASE"/>
    <property type="match status" value="1"/>
</dbReference>
<proteinExistence type="inferred from homology"/>
<evidence type="ECO:0000256" key="3">
    <source>
        <dbReference type="ARBA" id="ARBA00009381"/>
    </source>
</evidence>
<feature type="region of interest" description="Disordered" evidence="10">
    <location>
        <begin position="368"/>
        <end position="398"/>
    </location>
</feature>
<keyword evidence="6 9" id="KW-0865">Zymogen</keyword>
<sequence length="577" mass="60675">MCIAKLLSLALLLVSATAAAQTRPAPEAATGRLQKTETLARHEMVVAANPLAAQAGLDILHRGGSAIDAAIAVQMMLNLVEPQSSGIGGGALILYWDARQKLLYAYDGRETAPAAARPSRFLNPDGTPMDFRKAVIGGRSVGVPGVLRALELAHQAHGRLDWGQDFQPAIAAAAAGFAVSPRLHELLSQDSVLPQDPVARALFYQPDGQALPVGALLRNPDLAETLRRIATDGADAFYRGPIAEAIVAAVRGHPTNPGDMTDADLANYHAAVRPAVCGSFRLLRICGFGPPSSGGIATLQILGILQALGPAKPGPVTPQDIHLYSEAARLAFADRDAYVADPDFVRVPVDGLIDPAYLAGRARLIDPQHSMGHAEPGEPPGRRGMAPPIGFGPSEHGTSHVSIIDRDGNALSMTTTIESAFGSHLLVGGFLLNNQLTDFSFLPERNGSAVVNRVEAGKRPRSSMSPTILFDATGHLYGVAGSPGGSVIINYVTGSLWLMIDKGYAPLAAISLPHFGSRNGLTELEADAPISWESALEAMGHKVRRLEMTSGLHVIMRGPQGWIGAADPRREGVALGD</sequence>
<evidence type="ECO:0000256" key="9">
    <source>
        <dbReference type="RuleBase" id="RU368036"/>
    </source>
</evidence>
<feature type="signal peptide" evidence="11">
    <location>
        <begin position="1"/>
        <end position="20"/>
    </location>
</feature>
<comment type="catalytic activity">
    <reaction evidence="1 9">
        <text>an S-substituted glutathione + H2O = an S-substituted L-cysteinylglycine + L-glutamate</text>
        <dbReference type="Rhea" id="RHEA:59468"/>
        <dbReference type="ChEBI" id="CHEBI:15377"/>
        <dbReference type="ChEBI" id="CHEBI:29985"/>
        <dbReference type="ChEBI" id="CHEBI:90779"/>
        <dbReference type="ChEBI" id="CHEBI:143103"/>
        <dbReference type="EC" id="3.4.19.13"/>
    </reaction>
</comment>
<dbReference type="Pfam" id="PF01019">
    <property type="entry name" value="G_glu_transpept"/>
    <property type="match status" value="1"/>
</dbReference>
<evidence type="ECO:0000256" key="2">
    <source>
        <dbReference type="ARBA" id="ARBA00001089"/>
    </source>
</evidence>
<keyword evidence="11" id="KW-0732">Signal</keyword>
<evidence type="ECO:0000313" key="13">
    <source>
        <dbReference type="Proteomes" id="UP001595711"/>
    </source>
</evidence>
<dbReference type="RefSeq" id="WP_379729053.1">
    <property type="nucleotide sequence ID" value="NZ_JBHRYJ010000004.1"/>
</dbReference>
<comment type="catalytic activity">
    <reaction evidence="2 9">
        <text>glutathione + H2O = L-cysteinylglycine + L-glutamate</text>
        <dbReference type="Rhea" id="RHEA:28807"/>
        <dbReference type="ChEBI" id="CHEBI:15377"/>
        <dbReference type="ChEBI" id="CHEBI:29985"/>
        <dbReference type="ChEBI" id="CHEBI:57925"/>
        <dbReference type="ChEBI" id="CHEBI:61694"/>
        <dbReference type="EC" id="3.4.19.13"/>
    </reaction>
</comment>
<evidence type="ECO:0000256" key="6">
    <source>
        <dbReference type="ARBA" id="ARBA00023145"/>
    </source>
</evidence>
<dbReference type="PANTHER" id="PTHR43199:SF1">
    <property type="entry name" value="GLUTATHIONE HYDROLASE PROENZYME"/>
    <property type="match status" value="1"/>
</dbReference>
<comment type="similarity">
    <text evidence="3 9">Belongs to the gamma-glutamyltransferase family.</text>
</comment>
<keyword evidence="13" id="KW-1185">Reference proteome</keyword>
<evidence type="ECO:0000256" key="4">
    <source>
        <dbReference type="ARBA" id="ARBA00022679"/>
    </source>
</evidence>
<dbReference type="Gene3D" id="3.60.20.40">
    <property type="match status" value="1"/>
</dbReference>
<evidence type="ECO:0000256" key="5">
    <source>
        <dbReference type="ARBA" id="ARBA00022801"/>
    </source>
</evidence>
<protein>
    <recommendedName>
        <fullName evidence="9">Glutathione hydrolase proenzyme</fullName>
        <ecNumber evidence="9">2.3.2.2</ecNumber>
        <ecNumber evidence="9">3.4.19.13</ecNumber>
    </recommendedName>
    <component>
        <recommendedName>
            <fullName evidence="9">Glutathione hydrolase large chain</fullName>
        </recommendedName>
    </component>
    <component>
        <recommendedName>
            <fullName evidence="9">Glutathione hydrolase small chain</fullName>
        </recommendedName>
    </component>
</protein>
<comment type="PTM">
    <text evidence="9">Cleaved by autocatalysis into a large and a small subunit.</text>
</comment>
<comment type="pathway">
    <text evidence="9">Sulfur metabolism; glutathione metabolism.</text>
</comment>
<dbReference type="InterPro" id="IPR043137">
    <property type="entry name" value="GGT_ssub_C"/>
</dbReference>
<evidence type="ECO:0000256" key="8">
    <source>
        <dbReference type="ARBA" id="ARBA00047417"/>
    </source>
</evidence>
<keyword evidence="9" id="KW-0317">Glutathione biosynthesis</keyword>
<dbReference type="EMBL" id="JBHRYJ010000004">
    <property type="protein sequence ID" value="MFC3677508.1"/>
    <property type="molecule type" value="Genomic_DNA"/>
</dbReference>
<dbReference type="InterPro" id="IPR051792">
    <property type="entry name" value="GGT_bact"/>
</dbReference>
<comment type="catalytic activity">
    <reaction evidence="8 9">
        <text>an N-terminal (5-L-glutamyl)-[peptide] + an alpha-amino acid = 5-L-glutamyl amino acid + an N-terminal L-alpha-aminoacyl-[peptide]</text>
        <dbReference type="Rhea" id="RHEA:23904"/>
        <dbReference type="Rhea" id="RHEA-COMP:9780"/>
        <dbReference type="Rhea" id="RHEA-COMP:9795"/>
        <dbReference type="ChEBI" id="CHEBI:77644"/>
        <dbReference type="ChEBI" id="CHEBI:78597"/>
        <dbReference type="ChEBI" id="CHEBI:78599"/>
        <dbReference type="ChEBI" id="CHEBI:78608"/>
        <dbReference type="EC" id="2.3.2.2"/>
    </reaction>
</comment>
<keyword evidence="7 9" id="KW-0012">Acyltransferase</keyword>
<evidence type="ECO:0000256" key="1">
    <source>
        <dbReference type="ARBA" id="ARBA00001049"/>
    </source>
</evidence>
<accession>A0ABV7VJ42</accession>